<dbReference type="SUPFAM" id="SSF51004">
    <property type="entry name" value="C-terminal (heme d1) domain of cytochrome cd1-nitrite reductase"/>
    <property type="match status" value="1"/>
</dbReference>
<reference evidence="3 4" key="1">
    <citation type="submission" date="2020-08" db="EMBL/GenBank/DDBJ databases">
        <title>The genome sequence of Novosphingobium flavum 4Y4.</title>
        <authorList>
            <person name="Liu Y."/>
        </authorList>
    </citation>
    <scope>NUCLEOTIDE SEQUENCE [LARGE SCALE GENOMIC DNA]</scope>
    <source>
        <strain evidence="3 4">4Y4</strain>
    </source>
</reference>
<evidence type="ECO:0000256" key="1">
    <source>
        <dbReference type="ARBA" id="ARBA00022729"/>
    </source>
</evidence>
<dbReference type="RefSeq" id="WP_185682326.1">
    <property type="nucleotide sequence ID" value="NZ_JACLAU010000003.1"/>
</dbReference>
<proteinExistence type="predicted"/>
<name>A0A7X1F5R2_9SPHN</name>
<dbReference type="InterPro" id="IPR051200">
    <property type="entry name" value="Host-pathogen_enzymatic-act"/>
</dbReference>
<dbReference type="EMBL" id="JACLAU010000003">
    <property type="protein sequence ID" value="MBC2650911.1"/>
    <property type="molecule type" value="Genomic_DNA"/>
</dbReference>
<comment type="caution">
    <text evidence="3">The sequence shown here is derived from an EMBL/GenBank/DDBJ whole genome shotgun (WGS) entry which is preliminary data.</text>
</comment>
<gene>
    <name evidence="3" type="ORF">H7F49_04280</name>
</gene>
<dbReference type="AlphaFoldDB" id="A0A7X1F5R2"/>
<dbReference type="PANTHER" id="PTHR47197:SF3">
    <property type="entry name" value="DIHYDRO-HEME D1 DEHYDROGENASE"/>
    <property type="match status" value="1"/>
</dbReference>
<organism evidence="3 4">
    <name type="scientific">Novosphingobium aerophilum</name>
    <dbReference type="NCBI Taxonomy" id="2839843"/>
    <lineage>
        <taxon>Bacteria</taxon>
        <taxon>Pseudomonadati</taxon>
        <taxon>Pseudomonadota</taxon>
        <taxon>Alphaproteobacteria</taxon>
        <taxon>Sphingomonadales</taxon>
        <taxon>Sphingomonadaceae</taxon>
        <taxon>Novosphingobium</taxon>
    </lineage>
</organism>
<evidence type="ECO:0000259" key="2">
    <source>
        <dbReference type="Pfam" id="PF21783"/>
    </source>
</evidence>
<keyword evidence="4" id="KW-1185">Reference proteome</keyword>
<dbReference type="Pfam" id="PF21783">
    <property type="entry name" value="YNCE"/>
    <property type="match status" value="1"/>
</dbReference>
<dbReference type="Gene3D" id="2.130.10.10">
    <property type="entry name" value="YVTN repeat-like/Quinoprotein amine dehydrogenase"/>
    <property type="match status" value="1"/>
</dbReference>
<sequence>MVNLATGKFTAASKGQAGSHMLAVSRDRRRAYVSNIMAGSVSVFDLRRMVKLSDIPTDGYPEGIALSPDGHELWVGDASAGKLRAIDLPSGRLIDALDLP</sequence>
<dbReference type="InterPro" id="IPR048433">
    <property type="entry name" value="YNCE-like_beta-prop"/>
</dbReference>
<protein>
    <recommendedName>
        <fullName evidence="2">YNCE-like beta-propeller domain-containing protein</fullName>
    </recommendedName>
</protein>
<feature type="domain" description="YNCE-like beta-propeller" evidence="2">
    <location>
        <begin position="12"/>
        <end position="95"/>
    </location>
</feature>
<dbReference type="Proteomes" id="UP000520156">
    <property type="component" value="Unassembled WGS sequence"/>
</dbReference>
<evidence type="ECO:0000313" key="3">
    <source>
        <dbReference type="EMBL" id="MBC2650911.1"/>
    </source>
</evidence>
<dbReference type="InterPro" id="IPR015943">
    <property type="entry name" value="WD40/YVTN_repeat-like_dom_sf"/>
</dbReference>
<dbReference type="PANTHER" id="PTHR47197">
    <property type="entry name" value="PROTEIN NIRF"/>
    <property type="match status" value="1"/>
</dbReference>
<accession>A0A7X1F5R2</accession>
<evidence type="ECO:0000313" key="4">
    <source>
        <dbReference type="Proteomes" id="UP000520156"/>
    </source>
</evidence>
<dbReference type="InterPro" id="IPR011048">
    <property type="entry name" value="Haem_d1_sf"/>
</dbReference>
<keyword evidence="1" id="KW-0732">Signal</keyword>